<dbReference type="KEGG" id="bmeg:BG04_1745"/>
<reference evidence="1 2" key="1">
    <citation type="journal article" date="2015" name="Genome Announc.">
        <title>Complete genome sequences for 35 biothreat assay-relevant bacillus species.</title>
        <authorList>
            <person name="Johnson S.L."/>
            <person name="Daligault H.E."/>
            <person name="Davenport K.W."/>
            <person name="Jaissle J."/>
            <person name="Frey K.G."/>
            <person name="Ladner J.T."/>
            <person name="Broomall S.M."/>
            <person name="Bishop-Lilly K.A."/>
            <person name="Bruce D.C."/>
            <person name="Gibbons H.S."/>
            <person name="Coyne S.R."/>
            <person name="Lo C.C."/>
            <person name="Meincke L."/>
            <person name="Munk A.C."/>
            <person name="Koroleva G.I."/>
            <person name="Rosenzweig C.N."/>
            <person name="Palacios G.F."/>
            <person name="Redden C.L."/>
            <person name="Minogue T.D."/>
            <person name="Chain P.S."/>
        </authorList>
    </citation>
    <scope>NUCLEOTIDE SEQUENCE [LARGE SCALE GENOMIC DNA]</scope>
    <source>
        <strain evidence="2">ATCC 14581 / DSM 32 / JCM 2506 / NBRC 15308 / NCIMB 9376 / NCTC 10342 / NRRL B-14308 / VKM B-512</strain>
    </source>
</reference>
<evidence type="ECO:0000313" key="1">
    <source>
        <dbReference type="EMBL" id="AJI23992.1"/>
    </source>
</evidence>
<protein>
    <submittedName>
        <fullName evidence="1">YtxC-like family protein</fullName>
    </submittedName>
</protein>
<dbReference type="GeneID" id="93645211"/>
<gene>
    <name evidence="1" type="ORF">BG04_1745</name>
</gene>
<dbReference type="AlphaFoldDB" id="A0A0B6ASA8"/>
<organism evidence="1 2">
    <name type="scientific">Priestia megaterium (strain ATCC 14581 / DSM 32 / CCUG 1817 / JCM 2506 / NBRC 15308 / NCIMB 9376 / NCTC 10342 / NRRL B-14308 / VKM B-512 / Ford 19)</name>
    <name type="common">Bacillus megaterium</name>
    <dbReference type="NCBI Taxonomy" id="1348623"/>
    <lineage>
        <taxon>Bacteria</taxon>
        <taxon>Bacillati</taxon>
        <taxon>Bacillota</taxon>
        <taxon>Bacilli</taxon>
        <taxon>Bacillales</taxon>
        <taxon>Bacillaceae</taxon>
        <taxon>Priestia</taxon>
    </lineage>
</organism>
<evidence type="ECO:0000313" key="2">
    <source>
        <dbReference type="Proteomes" id="UP000031829"/>
    </source>
</evidence>
<proteinExistence type="predicted"/>
<dbReference type="RefSeq" id="WP_034648675.1">
    <property type="nucleotide sequence ID" value="NZ_BCVB01000008.1"/>
</dbReference>
<sequence>MKIFFKYVEDAVIVYESLCAKRSALSYGSQCLKLVNNQLLVIDETYNREAILQDMVIPVLTHVILKKKEKKMMVNILKEQFFYSEEEEQDLLLQIMGGIMEGERGEIPQKTFSLPRELLIRQALQDFFIHNVTFTFESFLQFRLKEYQERLRYYAELAIDEYKLEQDYQILIHQLRQAANERQSSTGNVYVMHVNKNKFVLYDHNSRYVPERECAALAEAFLSEQESLYIDSTIIAPLLSLSPAAIHLYSDQHDHDFVYTIQNIFQEKVMLYEKNEFPFDQKQNIT</sequence>
<dbReference type="InterPro" id="IPR014199">
    <property type="entry name" value="Spore_YtxC"/>
</dbReference>
<dbReference type="Proteomes" id="UP000031829">
    <property type="component" value="Chromosome"/>
</dbReference>
<dbReference type="HOGENOM" id="CLU_078155_0_0_9"/>
<accession>A0A0B6ASA8</accession>
<dbReference type="Pfam" id="PF08812">
    <property type="entry name" value="YtxC"/>
    <property type="match status" value="1"/>
</dbReference>
<name>A0A0B6ASA8_PRIM2</name>
<dbReference type="EMBL" id="CP009920">
    <property type="protein sequence ID" value="AJI23992.1"/>
    <property type="molecule type" value="Genomic_DNA"/>
</dbReference>